<evidence type="ECO:0000313" key="7">
    <source>
        <dbReference type="EMBL" id="KAK2562844.1"/>
    </source>
</evidence>
<evidence type="ECO:0000313" key="8">
    <source>
        <dbReference type="Proteomes" id="UP001249851"/>
    </source>
</evidence>
<dbReference type="AlphaFoldDB" id="A0AAD9QK69"/>
<feature type="transmembrane region" description="Helical" evidence="6">
    <location>
        <begin position="112"/>
        <end position="130"/>
    </location>
</feature>
<reference evidence="7" key="1">
    <citation type="journal article" date="2023" name="G3 (Bethesda)">
        <title>Whole genome assembly and annotation of the endangered Caribbean coral Acropora cervicornis.</title>
        <authorList>
            <person name="Selwyn J.D."/>
            <person name="Vollmer S.V."/>
        </authorList>
    </citation>
    <scope>NUCLEOTIDE SEQUENCE</scope>
    <source>
        <strain evidence="7">K2</strain>
    </source>
</reference>
<evidence type="ECO:0000256" key="2">
    <source>
        <dbReference type="ARBA" id="ARBA00006679"/>
    </source>
</evidence>
<evidence type="ECO:0000256" key="3">
    <source>
        <dbReference type="ARBA" id="ARBA00022692"/>
    </source>
</evidence>
<dbReference type="EMBL" id="JARQWQ010000027">
    <property type="protein sequence ID" value="KAK2562844.1"/>
    <property type="molecule type" value="Genomic_DNA"/>
</dbReference>
<comment type="similarity">
    <text evidence="2">Belongs to the DoxX family.</text>
</comment>
<keyword evidence="8" id="KW-1185">Reference proteome</keyword>
<gene>
    <name evidence="7" type="ORF">P5673_013802</name>
</gene>
<proteinExistence type="inferred from homology"/>
<protein>
    <submittedName>
        <fullName evidence="7">Uncharacterized protein</fullName>
    </submittedName>
</protein>
<evidence type="ECO:0000256" key="5">
    <source>
        <dbReference type="ARBA" id="ARBA00023136"/>
    </source>
</evidence>
<comment type="subcellular location">
    <subcellularLocation>
        <location evidence="1">Membrane</location>
        <topology evidence="1">Multi-pass membrane protein</topology>
    </subcellularLocation>
</comment>
<sequence>MTSAVLNASIKGIVVIAFCAAGILKVTDNIAPEVHNELQKDFAELAKVHPLKVWFGVDVNAELNRVAIGYSQVICALLLLVGPKAVKLASTSVLLAIETMAMQGFYWLGKPAAMFAPAAIGTMVLMADLFKIRR</sequence>
<feature type="transmembrane region" description="Helical" evidence="6">
    <location>
        <begin position="63"/>
        <end position="81"/>
    </location>
</feature>
<dbReference type="InterPro" id="IPR040399">
    <property type="entry name" value="TMEM35A/B"/>
</dbReference>
<reference evidence="7" key="2">
    <citation type="journal article" date="2023" name="Science">
        <title>Genomic signatures of disease resistance in endangered staghorn corals.</title>
        <authorList>
            <person name="Vollmer S.V."/>
            <person name="Selwyn J.D."/>
            <person name="Despard B.A."/>
            <person name="Roesel C.L."/>
        </authorList>
    </citation>
    <scope>NUCLEOTIDE SEQUENCE</scope>
    <source>
        <strain evidence="7">K2</strain>
    </source>
</reference>
<accession>A0AAD9QK69</accession>
<organism evidence="7 8">
    <name type="scientific">Acropora cervicornis</name>
    <name type="common">Staghorn coral</name>
    <dbReference type="NCBI Taxonomy" id="6130"/>
    <lineage>
        <taxon>Eukaryota</taxon>
        <taxon>Metazoa</taxon>
        <taxon>Cnidaria</taxon>
        <taxon>Anthozoa</taxon>
        <taxon>Hexacorallia</taxon>
        <taxon>Scleractinia</taxon>
        <taxon>Astrocoeniina</taxon>
        <taxon>Acroporidae</taxon>
        <taxon>Acropora</taxon>
    </lineage>
</organism>
<evidence type="ECO:0000256" key="6">
    <source>
        <dbReference type="SAM" id="Phobius"/>
    </source>
</evidence>
<evidence type="ECO:0000256" key="4">
    <source>
        <dbReference type="ARBA" id="ARBA00022989"/>
    </source>
</evidence>
<name>A0AAD9QK69_ACRCE</name>
<evidence type="ECO:0000256" key="1">
    <source>
        <dbReference type="ARBA" id="ARBA00004141"/>
    </source>
</evidence>
<comment type="caution">
    <text evidence="7">The sequence shown here is derived from an EMBL/GenBank/DDBJ whole genome shotgun (WGS) entry which is preliminary data.</text>
</comment>
<dbReference type="PANTHER" id="PTHR13163:SF2">
    <property type="entry name" value="TRANSMEMBRANE PROTEIN 35B"/>
    <property type="match status" value="1"/>
</dbReference>
<keyword evidence="4 6" id="KW-1133">Transmembrane helix</keyword>
<keyword evidence="5 6" id="KW-0472">Membrane</keyword>
<dbReference type="PANTHER" id="PTHR13163">
    <property type="entry name" value="SPINAL CORD EXPRESSION PROTEIN 4"/>
    <property type="match status" value="1"/>
</dbReference>
<keyword evidence="3 6" id="KW-0812">Transmembrane</keyword>
<dbReference type="Proteomes" id="UP001249851">
    <property type="component" value="Unassembled WGS sequence"/>
</dbReference>
<dbReference type="GO" id="GO:0016020">
    <property type="term" value="C:membrane"/>
    <property type="evidence" value="ECO:0007669"/>
    <property type="project" value="UniProtKB-SubCell"/>
</dbReference>